<accession>A0ABC9Z1W5</accession>
<protein>
    <submittedName>
        <fullName evidence="1">Uncharacterized protein</fullName>
    </submittedName>
</protein>
<evidence type="ECO:0000313" key="1">
    <source>
        <dbReference type="EMBL" id="GAP31709.1"/>
    </source>
</evidence>
<dbReference type="Proteomes" id="UP000037179">
    <property type="component" value="Unassembled WGS sequence"/>
</dbReference>
<evidence type="ECO:0000313" key="2">
    <source>
        <dbReference type="Proteomes" id="UP000037179"/>
    </source>
</evidence>
<reference evidence="1 2" key="2">
    <citation type="journal article" date="2016" name="Genome Announc.">
        <title>Draft Genome Sequence of Erythromycin- and Oxytetracycline-Sensitive Nocardia seriolae Strain U-1 (NBRC 110359).</title>
        <authorList>
            <person name="Imajoh M."/>
            <person name="Sukeda M."/>
            <person name="Shimizu M."/>
            <person name="Yamane J."/>
            <person name="Ohnishi K."/>
            <person name="Oshima S."/>
        </authorList>
    </citation>
    <scope>NUCLEOTIDE SEQUENCE [LARGE SCALE GENOMIC DNA]</scope>
    <source>
        <strain evidence="1 2">U-1</strain>
    </source>
</reference>
<proteinExistence type="predicted"/>
<dbReference type="AlphaFoldDB" id="A0ABC9Z1W5"/>
<keyword evidence="2" id="KW-1185">Reference proteome</keyword>
<gene>
    <name evidence="1" type="ORF">NSK11_contig00124-0011</name>
</gene>
<sequence>MRSGRHHALGSPLAVDAEDWDESVSSEVWGVSAIPIWQTDRVAREIGPRAIGSMLERKAASGACAAAPLQVFS</sequence>
<name>A0ABC9Z1W5_9NOCA</name>
<organism evidence="1 2">
    <name type="scientific">Nocardia seriolae</name>
    <dbReference type="NCBI Taxonomy" id="37332"/>
    <lineage>
        <taxon>Bacteria</taxon>
        <taxon>Bacillati</taxon>
        <taxon>Actinomycetota</taxon>
        <taxon>Actinomycetes</taxon>
        <taxon>Mycobacteriales</taxon>
        <taxon>Nocardiaceae</taxon>
        <taxon>Nocardia</taxon>
    </lineage>
</organism>
<dbReference type="EMBL" id="BBYQ01000124">
    <property type="protein sequence ID" value="GAP31709.1"/>
    <property type="molecule type" value="Genomic_DNA"/>
</dbReference>
<reference evidence="2" key="1">
    <citation type="submission" date="2015-07" db="EMBL/GenBank/DDBJ databases">
        <title>Nocardia seriolae U-1 whole genome shotgun sequence.</title>
        <authorList>
            <person name="Imajoh M."/>
            <person name="Fukumoto Y."/>
            <person name="Sukeda M."/>
            <person name="Yamane J."/>
            <person name="Yamasaki K."/>
            <person name="Shimizu M."/>
            <person name="Ohnishi K."/>
            <person name="Oshima S."/>
        </authorList>
    </citation>
    <scope>NUCLEOTIDE SEQUENCE [LARGE SCALE GENOMIC DNA]</scope>
    <source>
        <strain evidence="2">U-1</strain>
    </source>
</reference>
<comment type="caution">
    <text evidence="1">The sequence shown here is derived from an EMBL/GenBank/DDBJ whole genome shotgun (WGS) entry which is preliminary data.</text>
</comment>